<keyword evidence="1" id="KW-0175">Coiled coil</keyword>
<name>N9WHD6_9CLOT</name>
<dbReference type="eggNOG" id="COG3144">
    <property type="taxonomic scope" value="Bacteria"/>
</dbReference>
<feature type="domain" description="Flagellar hook-length control protein-like C-terminal" evidence="2">
    <location>
        <begin position="353"/>
        <end position="432"/>
    </location>
</feature>
<dbReference type="InterPro" id="IPR038610">
    <property type="entry name" value="FliK-like_C_sf"/>
</dbReference>
<dbReference type="RefSeq" id="WP_002598001.1">
    <property type="nucleotide sequence ID" value="NZ_KB850956.1"/>
</dbReference>
<dbReference type="Pfam" id="PF02120">
    <property type="entry name" value="Flg_hook"/>
    <property type="match status" value="1"/>
</dbReference>
<protein>
    <recommendedName>
        <fullName evidence="2">Flagellar hook-length control protein-like C-terminal domain-containing protein</fullName>
    </recommendedName>
</protein>
<keyword evidence="4" id="KW-1185">Reference proteome</keyword>
<evidence type="ECO:0000313" key="4">
    <source>
        <dbReference type="Proteomes" id="UP000013097"/>
    </source>
</evidence>
<dbReference type="PATRIC" id="fig|999411.4.peg.1476"/>
<evidence type="ECO:0000259" key="2">
    <source>
        <dbReference type="Pfam" id="PF02120"/>
    </source>
</evidence>
<proteinExistence type="predicted"/>
<dbReference type="AlphaFoldDB" id="N9WHD6"/>
<organism evidence="3 4">
    <name type="scientific">Clostridium thermobutyricum</name>
    <dbReference type="NCBI Taxonomy" id="29372"/>
    <lineage>
        <taxon>Bacteria</taxon>
        <taxon>Bacillati</taxon>
        <taxon>Bacillota</taxon>
        <taxon>Clostridia</taxon>
        <taxon>Eubacteriales</taxon>
        <taxon>Clostridiaceae</taxon>
        <taxon>Clostridium</taxon>
    </lineage>
</organism>
<comment type="caution">
    <text evidence="3">The sequence shown here is derived from an EMBL/GenBank/DDBJ whole genome shotgun (WGS) entry which is preliminary data.</text>
</comment>
<dbReference type="HOGENOM" id="CLU_047221_0_0_9"/>
<dbReference type="EMBL" id="AGYT01000008">
    <property type="protein sequence ID" value="ENZ02265.1"/>
    <property type="molecule type" value="Genomic_DNA"/>
</dbReference>
<dbReference type="Gene3D" id="3.30.750.140">
    <property type="match status" value="1"/>
</dbReference>
<dbReference type="InterPro" id="IPR021136">
    <property type="entry name" value="Flagellar_hook_control-like_C"/>
</dbReference>
<reference evidence="3 4" key="1">
    <citation type="submission" date="2013-01" db="EMBL/GenBank/DDBJ databases">
        <title>The Genome Sequence of Clostridium colicanis 209318.</title>
        <authorList>
            <consortium name="The Broad Institute Genome Sequencing Platform"/>
            <person name="Earl A."/>
            <person name="Ward D."/>
            <person name="Feldgarden M."/>
            <person name="Gevers D."/>
            <person name="Courvalin P."/>
            <person name="Lambert T."/>
            <person name="Walker B."/>
            <person name="Young S.K."/>
            <person name="Zeng Q."/>
            <person name="Gargeya S."/>
            <person name="Fitzgerald M."/>
            <person name="Haas B."/>
            <person name="Abouelleil A."/>
            <person name="Alvarado L."/>
            <person name="Arachchi H.M."/>
            <person name="Berlin A.M."/>
            <person name="Chapman S.B."/>
            <person name="Dewar J."/>
            <person name="Goldberg J."/>
            <person name="Griggs A."/>
            <person name="Gujja S."/>
            <person name="Hansen M."/>
            <person name="Howarth C."/>
            <person name="Imamovic A."/>
            <person name="Larimer J."/>
            <person name="McCowan C."/>
            <person name="Murphy C."/>
            <person name="Neiman D."/>
            <person name="Pearson M."/>
            <person name="Priest M."/>
            <person name="Roberts A."/>
            <person name="Saif S."/>
            <person name="Shea T."/>
            <person name="Sisk P."/>
            <person name="Sykes S."/>
            <person name="Wortman J."/>
            <person name="Nusbaum C."/>
            <person name="Birren B."/>
        </authorList>
    </citation>
    <scope>NUCLEOTIDE SEQUENCE [LARGE SCALE GENOMIC DNA]</scope>
    <source>
        <strain evidence="3 4">209318</strain>
    </source>
</reference>
<feature type="coiled-coil region" evidence="1">
    <location>
        <begin position="130"/>
        <end position="179"/>
    </location>
</feature>
<gene>
    <name evidence="3" type="ORF">HMPREF1092_01500</name>
</gene>
<dbReference type="Proteomes" id="UP000013097">
    <property type="component" value="Unassembled WGS sequence"/>
</dbReference>
<evidence type="ECO:0000256" key="1">
    <source>
        <dbReference type="SAM" id="Coils"/>
    </source>
</evidence>
<evidence type="ECO:0000313" key="3">
    <source>
        <dbReference type="EMBL" id="ENZ02265.1"/>
    </source>
</evidence>
<accession>N9WHD6</accession>
<sequence length="478" mass="55485">MNLNLLKNINSLEPKNIELNIKKEGTSINNEDSFKSILEKGKEASKKIEKKDSFDENNVNELNKKTFEKEEDIFLDNKVILDSLEKIKDSDLKEDVISILSLYSLIQTLVKDFKELESGSENLTDFNLKLENINFNLDLLKREVEKIKTSNFLDNNLIKNNEKIDFKFLEELKEKLSKEEFSNIENITLKLDIDFKELKENIFESLLKGLINIKNYDIKDENLIKIYEKDNFKNILLNIDNNMKKDEKHISLKDVIKGLDYLNNLSDKKEGIENLGEIKSNFNEEKPLDIKIKGKEEGLVSEKNEDDILASILDKNENKSLFNRRLEVLNKATKGNEPVVIRKSNINTDLIKSIKYMNINGVKELTVKVYPRDLGEIIINISKDEEVLKATLKANSKDTFNLISQNSSEIKKLLVENGLKISNVDISLYEDTTFYNENEFNKNSRENKEDSNFNYENEDLDLEEIKENEEDILLNTLA</sequence>